<feature type="region of interest" description="Disordered" evidence="4">
    <location>
        <begin position="1"/>
        <end position="44"/>
    </location>
</feature>
<dbReference type="SMART" id="SM00360">
    <property type="entry name" value="RRM"/>
    <property type="match status" value="1"/>
</dbReference>
<dbReference type="AlphaFoldDB" id="A0A6A2Y7W5"/>
<protein>
    <recommendedName>
        <fullName evidence="5">RRM domain-containing protein</fullName>
    </recommendedName>
</protein>
<dbReference type="InterPro" id="IPR012677">
    <property type="entry name" value="Nucleotide-bd_a/b_plait_sf"/>
</dbReference>
<evidence type="ECO:0000313" key="6">
    <source>
        <dbReference type="EMBL" id="KAE8669519.1"/>
    </source>
</evidence>
<keyword evidence="2" id="KW-0539">Nucleus</keyword>
<reference evidence="6" key="1">
    <citation type="submission" date="2019-09" db="EMBL/GenBank/DDBJ databases">
        <title>Draft genome information of white flower Hibiscus syriacus.</title>
        <authorList>
            <person name="Kim Y.-M."/>
        </authorList>
    </citation>
    <scope>NUCLEOTIDE SEQUENCE [LARGE SCALE GENOMIC DNA]</scope>
    <source>
        <strain evidence="6">YM2019G1</strain>
    </source>
</reference>
<keyword evidence="3" id="KW-0694">RNA-binding</keyword>
<dbReference type="PANTHER" id="PTHR48033">
    <property type="entry name" value="RNA-BINDING (RRM/RBD/RNP MOTIFS) FAMILY PROTEIN"/>
    <property type="match status" value="1"/>
</dbReference>
<dbReference type="SUPFAM" id="SSF54928">
    <property type="entry name" value="RNA-binding domain, RBD"/>
    <property type="match status" value="1"/>
</dbReference>
<dbReference type="GO" id="GO:0010468">
    <property type="term" value="P:regulation of gene expression"/>
    <property type="evidence" value="ECO:0007669"/>
    <property type="project" value="TreeGrafter"/>
</dbReference>
<evidence type="ECO:0000259" key="5">
    <source>
        <dbReference type="PROSITE" id="PS50102"/>
    </source>
</evidence>
<evidence type="ECO:0000256" key="2">
    <source>
        <dbReference type="ARBA" id="ARBA00023242"/>
    </source>
</evidence>
<organism evidence="6 7">
    <name type="scientific">Hibiscus syriacus</name>
    <name type="common">Rose of Sharon</name>
    <dbReference type="NCBI Taxonomy" id="106335"/>
    <lineage>
        <taxon>Eukaryota</taxon>
        <taxon>Viridiplantae</taxon>
        <taxon>Streptophyta</taxon>
        <taxon>Embryophyta</taxon>
        <taxon>Tracheophyta</taxon>
        <taxon>Spermatophyta</taxon>
        <taxon>Magnoliopsida</taxon>
        <taxon>eudicotyledons</taxon>
        <taxon>Gunneridae</taxon>
        <taxon>Pentapetalae</taxon>
        <taxon>rosids</taxon>
        <taxon>malvids</taxon>
        <taxon>Malvales</taxon>
        <taxon>Malvaceae</taxon>
        <taxon>Malvoideae</taxon>
        <taxon>Hibiscus</taxon>
    </lineage>
</organism>
<accession>A0A6A2Y7W5</accession>
<evidence type="ECO:0000313" key="7">
    <source>
        <dbReference type="Proteomes" id="UP000436088"/>
    </source>
</evidence>
<proteinExistence type="predicted"/>
<comment type="subcellular location">
    <subcellularLocation>
        <location evidence="1">Nucleus</location>
    </subcellularLocation>
</comment>
<gene>
    <name evidence="6" type="ORF">F3Y22_tig00112231pilonHSYRG00157</name>
</gene>
<dbReference type="GO" id="GO:0000785">
    <property type="term" value="C:chromatin"/>
    <property type="evidence" value="ECO:0007669"/>
    <property type="project" value="TreeGrafter"/>
</dbReference>
<dbReference type="InterPro" id="IPR000504">
    <property type="entry name" value="RRM_dom"/>
</dbReference>
<evidence type="ECO:0000256" key="1">
    <source>
        <dbReference type="ARBA" id="ARBA00004123"/>
    </source>
</evidence>
<evidence type="ECO:0000256" key="4">
    <source>
        <dbReference type="SAM" id="MobiDB-lite"/>
    </source>
</evidence>
<dbReference type="Pfam" id="PF00076">
    <property type="entry name" value="RRM_1"/>
    <property type="match status" value="1"/>
</dbReference>
<dbReference type="PROSITE" id="PS50102">
    <property type="entry name" value="RRM"/>
    <property type="match status" value="1"/>
</dbReference>
<sequence>MPMDPQGGEPLPDVETNYFRSSDYPEDDKSTPHTGDGANPGQPRGFGFVTYVEPFVVDKVIEDTHVINGNQVDIKRTIPKEASGSKDFKTRKIFVGVIPSTVSEDEFKEYFTQYEEVREHEIMRDHATNRSRGFGFITFETKQVVDDLLEKGNKINFAGDQV</sequence>
<feature type="domain" description="RRM" evidence="5">
    <location>
        <begin position="91"/>
        <end position="162"/>
    </location>
</feature>
<dbReference type="Proteomes" id="UP000436088">
    <property type="component" value="Unassembled WGS sequence"/>
</dbReference>
<dbReference type="EMBL" id="VEPZ02001525">
    <property type="protein sequence ID" value="KAE8669519.1"/>
    <property type="molecule type" value="Genomic_DNA"/>
</dbReference>
<comment type="caution">
    <text evidence="6">The sequence shown here is derived from an EMBL/GenBank/DDBJ whole genome shotgun (WGS) entry which is preliminary data.</text>
</comment>
<keyword evidence="7" id="KW-1185">Reference proteome</keyword>
<dbReference type="PANTHER" id="PTHR48033:SF5">
    <property type="entry name" value="RRM DOMAIN-CONTAINING PROTEIN"/>
    <property type="match status" value="1"/>
</dbReference>
<dbReference type="GO" id="GO:0005654">
    <property type="term" value="C:nucleoplasm"/>
    <property type="evidence" value="ECO:0007669"/>
    <property type="project" value="TreeGrafter"/>
</dbReference>
<dbReference type="InterPro" id="IPR035979">
    <property type="entry name" value="RBD_domain_sf"/>
</dbReference>
<dbReference type="GO" id="GO:0003723">
    <property type="term" value="F:RNA binding"/>
    <property type="evidence" value="ECO:0007669"/>
    <property type="project" value="UniProtKB-UniRule"/>
</dbReference>
<dbReference type="Gene3D" id="3.30.70.330">
    <property type="match status" value="2"/>
</dbReference>
<evidence type="ECO:0000256" key="3">
    <source>
        <dbReference type="PROSITE-ProRule" id="PRU00176"/>
    </source>
</evidence>
<name>A0A6A2Y7W5_HIBSY</name>